<evidence type="ECO:0000256" key="6">
    <source>
        <dbReference type="RuleBase" id="RU003545"/>
    </source>
</evidence>
<proteinExistence type="inferred from homology"/>
<keyword evidence="4" id="KW-0444">Lipid biosynthesis</keyword>
<organism evidence="8 9">
    <name type="scientific">Clostridium cibarium</name>
    <dbReference type="NCBI Taxonomy" id="2762247"/>
    <lineage>
        <taxon>Bacteria</taxon>
        <taxon>Bacillati</taxon>
        <taxon>Bacillota</taxon>
        <taxon>Clostridia</taxon>
        <taxon>Eubacteriales</taxon>
        <taxon>Clostridiaceae</taxon>
        <taxon>Clostridium</taxon>
    </lineage>
</organism>
<dbReference type="InterPro" id="IPR003231">
    <property type="entry name" value="ACP"/>
</dbReference>
<dbReference type="PROSITE" id="PS50075">
    <property type="entry name" value="CARRIER"/>
    <property type="match status" value="1"/>
</dbReference>
<evidence type="ECO:0000256" key="1">
    <source>
        <dbReference type="ARBA" id="ARBA00022450"/>
    </source>
</evidence>
<comment type="PTM">
    <text evidence="6">4'-phosphopantetheine is transferred from CoA to a specific serine of apo-ACP by acpS.</text>
</comment>
<accession>A0ABR8PQT5</accession>
<keyword evidence="3 4" id="KW-0597">Phosphoprotein</keyword>
<keyword evidence="4" id="KW-0443">Lipid metabolism</keyword>
<dbReference type="HAMAP" id="MF_01217">
    <property type="entry name" value="Acyl_carrier"/>
    <property type="match status" value="1"/>
</dbReference>
<comment type="function">
    <text evidence="4 6">Carrier of the growing fatty acid chain in fatty acid biosynthesis.</text>
</comment>
<keyword evidence="9" id="KW-1185">Reference proteome</keyword>
<comment type="subcellular location">
    <subcellularLocation>
        <location evidence="4">Cytoplasm</location>
    </subcellularLocation>
</comment>
<dbReference type="NCBIfam" id="NF002150">
    <property type="entry name" value="PRK00982.1-4"/>
    <property type="match status" value="1"/>
</dbReference>
<dbReference type="NCBIfam" id="TIGR00517">
    <property type="entry name" value="acyl_carrier"/>
    <property type="match status" value="1"/>
</dbReference>
<gene>
    <name evidence="4 8" type="primary">acpP</name>
    <name evidence="8" type="ORF">H9661_04105</name>
</gene>
<dbReference type="SUPFAM" id="SSF47336">
    <property type="entry name" value="ACP-like"/>
    <property type="match status" value="1"/>
</dbReference>
<comment type="PTM">
    <text evidence="4">4'-phosphopantetheine is transferred from CoA to a specific serine of apo-ACP by AcpS. This modification is essential for activity because fatty acids are bound in thioester linkage to the sulfhydryl of the prosthetic group.</text>
</comment>
<dbReference type="EMBL" id="JACSRA010000004">
    <property type="protein sequence ID" value="MBD7910537.1"/>
    <property type="molecule type" value="Genomic_DNA"/>
</dbReference>
<comment type="pathway">
    <text evidence="4 6">Lipid metabolism; fatty acid biosynthesis.</text>
</comment>
<dbReference type="Proteomes" id="UP000627781">
    <property type="component" value="Unassembled WGS sequence"/>
</dbReference>
<dbReference type="PANTHER" id="PTHR20863">
    <property type="entry name" value="ACYL CARRIER PROTEIN"/>
    <property type="match status" value="1"/>
</dbReference>
<dbReference type="NCBIfam" id="NF002148">
    <property type="entry name" value="PRK00982.1-2"/>
    <property type="match status" value="1"/>
</dbReference>
<dbReference type="Gene3D" id="1.10.1200.10">
    <property type="entry name" value="ACP-like"/>
    <property type="match status" value="1"/>
</dbReference>
<protein>
    <recommendedName>
        <fullName evidence="4 5">Acyl carrier protein</fullName>
        <shortName evidence="4">ACP</shortName>
    </recommendedName>
</protein>
<dbReference type="InterPro" id="IPR036736">
    <property type="entry name" value="ACP-like_sf"/>
</dbReference>
<evidence type="ECO:0000256" key="3">
    <source>
        <dbReference type="ARBA" id="ARBA00022553"/>
    </source>
</evidence>
<feature type="modified residue" description="O-(pantetheine 4'-phosphoryl)serine" evidence="4">
    <location>
        <position position="34"/>
    </location>
</feature>
<evidence type="ECO:0000313" key="8">
    <source>
        <dbReference type="EMBL" id="MBD7910537.1"/>
    </source>
</evidence>
<keyword evidence="4" id="KW-0275">Fatty acid biosynthesis</keyword>
<reference evidence="8 9" key="1">
    <citation type="submission" date="2020-08" db="EMBL/GenBank/DDBJ databases">
        <title>A Genomic Blueprint of the Chicken Gut Microbiome.</title>
        <authorList>
            <person name="Gilroy R."/>
            <person name="Ravi A."/>
            <person name="Getino M."/>
            <person name="Pursley I."/>
            <person name="Horton D.L."/>
            <person name="Alikhan N.-F."/>
            <person name="Baker D."/>
            <person name="Gharbi K."/>
            <person name="Hall N."/>
            <person name="Watson M."/>
            <person name="Adriaenssens E.M."/>
            <person name="Foster-Nyarko E."/>
            <person name="Jarju S."/>
            <person name="Secka A."/>
            <person name="Antonio M."/>
            <person name="Oren A."/>
            <person name="Chaudhuri R."/>
            <person name="La Ragione R.M."/>
            <person name="Hildebrand F."/>
            <person name="Pallen M.J."/>
        </authorList>
    </citation>
    <scope>NUCLEOTIDE SEQUENCE [LARGE SCALE GENOMIC DNA]</scope>
    <source>
        <strain evidence="8 9">Sa3CVN1</strain>
    </source>
</reference>
<dbReference type="Pfam" id="PF00550">
    <property type="entry name" value="PP-binding"/>
    <property type="match status" value="1"/>
</dbReference>
<evidence type="ECO:0000256" key="5">
    <source>
        <dbReference type="NCBIfam" id="TIGR00517"/>
    </source>
</evidence>
<evidence type="ECO:0000256" key="4">
    <source>
        <dbReference type="HAMAP-Rule" id="MF_01217"/>
    </source>
</evidence>
<comment type="similarity">
    <text evidence="4">Belongs to the acyl carrier protein (ACP) family.</text>
</comment>
<keyword evidence="2 4" id="KW-0963">Cytoplasm</keyword>
<dbReference type="RefSeq" id="WP_143315024.1">
    <property type="nucleotide sequence ID" value="NZ_JACSRA010000004.1"/>
</dbReference>
<feature type="domain" description="Carrier" evidence="7">
    <location>
        <begin position="1"/>
        <end position="74"/>
    </location>
</feature>
<evidence type="ECO:0000259" key="7">
    <source>
        <dbReference type="PROSITE" id="PS50075"/>
    </source>
</evidence>
<evidence type="ECO:0000256" key="2">
    <source>
        <dbReference type="ARBA" id="ARBA00022490"/>
    </source>
</evidence>
<evidence type="ECO:0000313" key="9">
    <source>
        <dbReference type="Proteomes" id="UP000627781"/>
    </source>
</evidence>
<name>A0ABR8PQT5_9CLOT</name>
<dbReference type="PANTHER" id="PTHR20863:SF62">
    <property type="entry name" value="ACYL CARRIER PROTEIN"/>
    <property type="match status" value="1"/>
</dbReference>
<keyword evidence="1 4" id="KW-0596">Phosphopantetheine</keyword>
<sequence length="74" mass="8508">MIFEEIREVICEQLEVSKEEVLLDTTFEDLGADSLDLFQVVIEIEEKYGIQLEDAEKIKSVRDAVNYVEAQVKA</sequence>
<keyword evidence="4" id="KW-0276">Fatty acid metabolism</keyword>
<comment type="caution">
    <text evidence="8">The sequence shown here is derived from an EMBL/GenBank/DDBJ whole genome shotgun (WGS) entry which is preliminary data.</text>
</comment>
<dbReference type="InterPro" id="IPR009081">
    <property type="entry name" value="PP-bd_ACP"/>
</dbReference>